<sequence length="56" mass="7011">MRIHYYFSGYDDSFDEYTDSIKHDLLKERLAWQHRIRKQLHLEYEIVDDDFESNLD</sequence>
<accession>A0A0E3V0E9</accession>
<protein>
    <submittedName>
        <fullName evidence="1">Uncharacterized protein</fullName>
    </submittedName>
</protein>
<evidence type="ECO:0000313" key="1">
    <source>
        <dbReference type="EMBL" id="AKD25219.1"/>
    </source>
</evidence>
<dbReference type="EMBL" id="CP007501">
    <property type="protein sequence ID" value="AKD25219.1"/>
    <property type="molecule type" value="Genomic_DNA"/>
</dbReference>
<keyword evidence="2" id="KW-1185">Reference proteome</keyword>
<dbReference type="KEGG" id="pdq:CL55_00008860"/>
<dbReference type="PATRIC" id="fig|576611.7.peg.900"/>
<name>A0A0E3V0E9_9BURK</name>
<gene>
    <name evidence="1" type="ORF">CL55_00008860</name>
</gene>
<proteinExistence type="predicted"/>
<dbReference type="Proteomes" id="UP000061135">
    <property type="component" value="Chromosome"/>
</dbReference>
<reference evidence="1 2" key="1">
    <citation type="submission" date="2014-03" db="EMBL/GenBank/DDBJ databases">
        <title>Genome of Polynucleobacter strain MWH-MoK4.</title>
        <authorList>
            <person name="Hahn M.W."/>
        </authorList>
    </citation>
    <scope>NUCLEOTIDE SEQUENCE [LARGE SCALE GENOMIC DNA]</scope>
    <source>
        <strain evidence="1 2">MWH-MoK4</strain>
    </source>
</reference>
<evidence type="ECO:0000313" key="2">
    <source>
        <dbReference type="Proteomes" id="UP000061135"/>
    </source>
</evidence>
<dbReference type="AlphaFoldDB" id="A0A0E3V0E9"/>
<organism evidence="1 2">
    <name type="scientific">Polynucleobacter duraquae</name>
    <dbReference type="NCBI Taxonomy" id="1835254"/>
    <lineage>
        <taxon>Bacteria</taxon>
        <taxon>Pseudomonadati</taxon>
        <taxon>Pseudomonadota</taxon>
        <taxon>Betaproteobacteria</taxon>
        <taxon>Burkholderiales</taxon>
        <taxon>Burkholderiaceae</taxon>
        <taxon>Polynucleobacter</taxon>
    </lineage>
</organism>
<dbReference type="HOGENOM" id="CLU_3010378_0_0_4"/>